<dbReference type="EMBL" id="CP001998">
    <property type="protein sequence ID" value="ADE53108.1"/>
    <property type="molecule type" value="Genomic_DNA"/>
</dbReference>
<evidence type="ECO:0000256" key="2">
    <source>
        <dbReference type="SAM" id="Phobius"/>
    </source>
</evidence>
<feature type="transmembrane region" description="Helical" evidence="2">
    <location>
        <begin position="12"/>
        <end position="27"/>
    </location>
</feature>
<feature type="transmembrane region" description="Helical" evidence="2">
    <location>
        <begin position="99"/>
        <end position="121"/>
    </location>
</feature>
<name>D5EL06_CORAD</name>
<keyword evidence="2" id="KW-0812">Transmembrane</keyword>
<gene>
    <name evidence="3" type="ordered locus">Caka_0079</name>
</gene>
<organism evidence="3 4">
    <name type="scientific">Coraliomargarita akajimensis (strain DSM 45221 / IAM 15411 / JCM 23193 / KCTC 12865 / 04OKA010-24)</name>
    <dbReference type="NCBI Taxonomy" id="583355"/>
    <lineage>
        <taxon>Bacteria</taxon>
        <taxon>Pseudomonadati</taxon>
        <taxon>Verrucomicrobiota</taxon>
        <taxon>Opitutia</taxon>
        <taxon>Puniceicoccales</taxon>
        <taxon>Coraliomargaritaceae</taxon>
        <taxon>Coraliomargarita</taxon>
    </lineage>
</organism>
<proteinExistence type="predicted"/>
<dbReference type="Proteomes" id="UP000000925">
    <property type="component" value="Chromosome"/>
</dbReference>
<sequence length="575" mass="62904">MLRGGAGKKEIFLGALCGVLIGFNPVFGLSLGLMILITLLLNANIGFTLLGLALGKTLSLLLSVVSFHTGFFLIHQVGLEGMFAFLANTPVTALMDLDVYAMIGSLPYALIIGIAFAQFMAATVTKIREQMVKAGENETISKAVNTKFSKFLLWLAFGKQKLSTADVLSKQSPLLRKSGFILITIFLAIGLLLEFLLMDKLLKRGVESAIAAGTGAEVNVESARFSIAGGKLELSNLEVTDPNKPSHNMVQIQQLSADLSINELLRRNYAIDRLAGSVVHTDVERTHPGEVYETVETVNEVQAPKSEDEKSFDDYLAQAEKWKRYAQKLQEYLSEREARAASRAKNEPPEPSKKRALADAKRLGYLKARADLVRDYPTWTIRLLEIDQVELDPAYPLQRFQGSELSSHPELNGRPTSIAMLPMDSEDPTVQITLHFESPAAAHEILAKIENVDLADAIQTGEQLTIEKAIADLSAQGSFSTAELDIPFTVTIQELITDNTTINQLKEIELGGKVYGSLLVPKLSVDLDDQVKDAAINAAKAKAKEEAKKEADKQLNKALESDEAKGLKDTFKGLF</sequence>
<dbReference type="eggNOG" id="COG0815">
    <property type="taxonomic scope" value="Bacteria"/>
</dbReference>
<protein>
    <submittedName>
        <fullName evidence="3">Uncharacterized protein</fullName>
    </submittedName>
</protein>
<dbReference type="STRING" id="583355.Caka_0079"/>
<feature type="transmembrane region" description="Helical" evidence="2">
    <location>
        <begin position="33"/>
        <end position="53"/>
    </location>
</feature>
<keyword evidence="4" id="KW-1185">Reference proteome</keyword>
<keyword evidence="2" id="KW-1133">Transmembrane helix</keyword>
<feature type="transmembrane region" description="Helical" evidence="2">
    <location>
        <begin position="60"/>
        <end position="79"/>
    </location>
</feature>
<accession>D5EL06</accession>
<evidence type="ECO:0000313" key="3">
    <source>
        <dbReference type="EMBL" id="ADE53108.1"/>
    </source>
</evidence>
<feature type="transmembrane region" description="Helical" evidence="2">
    <location>
        <begin position="179"/>
        <end position="198"/>
    </location>
</feature>
<dbReference type="HOGENOM" id="CLU_473884_0_0_0"/>
<reference evidence="3 4" key="1">
    <citation type="journal article" date="2010" name="Stand. Genomic Sci.">
        <title>Complete genome sequence of Coraliomargarita akajimensis type strain (04OKA010-24).</title>
        <authorList>
            <person name="Mavromatis K."/>
            <person name="Abt B."/>
            <person name="Brambilla E."/>
            <person name="Lapidus A."/>
            <person name="Copeland A."/>
            <person name="Deshpande S."/>
            <person name="Nolan M."/>
            <person name="Lucas S."/>
            <person name="Tice H."/>
            <person name="Cheng J.F."/>
            <person name="Han C."/>
            <person name="Detter J.C."/>
            <person name="Woyke T."/>
            <person name="Goodwin L."/>
            <person name="Pitluck S."/>
            <person name="Held B."/>
            <person name="Brettin T."/>
            <person name="Tapia R."/>
            <person name="Ivanova N."/>
            <person name="Mikhailova N."/>
            <person name="Pati A."/>
            <person name="Liolios K."/>
            <person name="Chen A."/>
            <person name="Palaniappan K."/>
            <person name="Land M."/>
            <person name="Hauser L."/>
            <person name="Chang Y.J."/>
            <person name="Jeffries C.D."/>
            <person name="Rohde M."/>
            <person name="Goker M."/>
            <person name="Bristow J."/>
            <person name="Eisen J.A."/>
            <person name="Markowitz V."/>
            <person name="Hugenholtz P."/>
            <person name="Klenk H.P."/>
            <person name="Kyrpides N.C."/>
        </authorList>
    </citation>
    <scope>NUCLEOTIDE SEQUENCE [LARGE SCALE GENOMIC DNA]</scope>
    <source>
        <strain evidence="4">DSM 45221 / IAM 15411 / JCM 23193 / KCTC 12865</strain>
    </source>
</reference>
<dbReference type="AlphaFoldDB" id="D5EL06"/>
<feature type="region of interest" description="Disordered" evidence="1">
    <location>
        <begin position="336"/>
        <end position="356"/>
    </location>
</feature>
<evidence type="ECO:0000313" key="4">
    <source>
        <dbReference type="Proteomes" id="UP000000925"/>
    </source>
</evidence>
<evidence type="ECO:0000256" key="1">
    <source>
        <dbReference type="SAM" id="MobiDB-lite"/>
    </source>
</evidence>
<dbReference type="KEGG" id="caa:Caka_0079"/>
<keyword evidence="2" id="KW-0472">Membrane</keyword>